<dbReference type="AlphaFoldDB" id="A0AA47MUS7"/>
<organism evidence="1 2">
    <name type="scientific">Merluccius polli</name>
    <name type="common">Benguela hake</name>
    <name type="synonym">Merluccius cadenati</name>
    <dbReference type="NCBI Taxonomy" id="89951"/>
    <lineage>
        <taxon>Eukaryota</taxon>
        <taxon>Metazoa</taxon>
        <taxon>Chordata</taxon>
        <taxon>Craniata</taxon>
        <taxon>Vertebrata</taxon>
        <taxon>Euteleostomi</taxon>
        <taxon>Actinopterygii</taxon>
        <taxon>Neopterygii</taxon>
        <taxon>Teleostei</taxon>
        <taxon>Neoteleostei</taxon>
        <taxon>Acanthomorphata</taxon>
        <taxon>Zeiogadaria</taxon>
        <taxon>Gadariae</taxon>
        <taxon>Gadiformes</taxon>
        <taxon>Gadoidei</taxon>
        <taxon>Merlucciidae</taxon>
        <taxon>Merluccius</taxon>
    </lineage>
</organism>
<keyword evidence="2" id="KW-1185">Reference proteome</keyword>
<accession>A0AA47MUS7</accession>
<protein>
    <submittedName>
        <fullName evidence="1">Zinc finger protein 862</fullName>
    </submittedName>
</protein>
<evidence type="ECO:0000313" key="1">
    <source>
        <dbReference type="EMBL" id="KAK0146550.1"/>
    </source>
</evidence>
<dbReference type="EMBL" id="JAOPHQ010002567">
    <property type="protein sequence ID" value="KAK0146550.1"/>
    <property type="molecule type" value="Genomic_DNA"/>
</dbReference>
<dbReference type="Proteomes" id="UP001174136">
    <property type="component" value="Unassembled WGS sequence"/>
</dbReference>
<name>A0AA47MUS7_MERPO</name>
<sequence>MSEEKTRQLKIKINIAYFIAKEEAFVKFGPLIRLHHKNGVNINPTYDNDIRCAEMVGQIAVIMRQSLSAKLIAMKYLAVLIDRDTDISNTECEFVYVRLLEDGKPVNLLVGHTPMPLVFWIATKAAFRALCPEEDGGWMKKCISFGADGASVNMGHCGGVIAHLQREAERHKIPICCMPHRKSQRCLVYDLLHLIWKMYHFSGKSKQELYGLGQELSVDICTPSSVEGTHWIPHVHRALKVFLRHGQDMDLATDEGQYSIVLQHMEHLAIASTTAEVQGRAKKIGVQHGCDPGRVAGAENPGQPQFQGQVLQWPVGDHVDKGPIQARLQGAHVLLGKEVSVEP</sequence>
<comment type="caution">
    <text evidence="1">The sequence shown here is derived from an EMBL/GenBank/DDBJ whole genome shotgun (WGS) entry which is preliminary data.</text>
</comment>
<dbReference type="PANTHER" id="PTHR46880:SF9">
    <property type="entry name" value="ZINC FINGER PROTEIN 862"/>
    <property type="match status" value="1"/>
</dbReference>
<reference evidence="1" key="1">
    <citation type="journal article" date="2023" name="Front. Mar. Sci.">
        <title>A new Merluccius polli reference genome to investigate the effects of global change in West African waters.</title>
        <authorList>
            <person name="Mateo J.L."/>
            <person name="Blanco-Fernandez C."/>
            <person name="Garcia-Vazquez E."/>
            <person name="Machado-Schiaffino G."/>
        </authorList>
    </citation>
    <scope>NUCLEOTIDE SEQUENCE</scope>
    <source>
        <strain evidence="1">C29</strain>
        <tissue evidence="1">Fin</tissue>
    </source>
</reference>
<evidence type="ECO:0000313" key="2">
    <source>
        <dbReference type="Proteomes" id="UP001174136"/>
    </source>
</evidence>
<proteinExistence type="predicted"/>
<dbReference type="PANTHER" id="PTHR46880">
    <property type="entry name" value="RAS-ASSOCIATING DOMAIN-CONTAINING PROTEIN"/>
    <property type="match status" value="1"/>
</dbReference>
<gene>
    <name evidence="1" type="primary">ZNF862_9</name>
    <name evidence="1" type="ORF">N1851_014122</name>
</gene>